<evidence type="ECO:0000313" key="2">
    <source>
        <dbReference type="Proteomes" id="UP000019471"/>
    </source>
</evidence>
<dbReference type="GeneID" id="19194263"/>
<dbReference type="OrthoDB" id="4125219at2759"/>
<sequence length="139" mass="15248">MPKLGNGNISMSFQSSSDEWYGKPQGWQINATKARDGYDIAGTWTGTLPDNNYLDFPGVPGDNCWDSRPIWLGQYGYFDEHKWVLVGHGSPRAANLSVIMTEVDDDEVWHIYTNFTGSAGPKGPKLVTPGDAPTTDAHA</sequence>
<evidence type="ECO:0000313" key="1">
    <source>
        <dbReference type="EMBL" id="EXJ67554.1"/>
    </source>
</evidence>
<reference evidence="1 2" key="1">
    <citation type="submission" date="2013-03" db="EMBL/GenBank/DDBJ databases">
        <title>The Genome Sequence of Cladophialophora psammophila CBS 110553.</title>
        <authorList>
            <consortium name="The Broad Institute Genomics Platform"/>
            <person name="Cuomo C."/>
            <person name="de Hoog S."/>
            <person name="Gorbushina A."/>
            <person name="Walker B."/>
            <person name="Young S.K."/>
            <person name="Zeng Q."/>
            <person name="Gargeya S."/>
            <person name="Fitzgerald M."/>
            <person name="Haas B."/>
            <person name="Abouelleil A."/>
            <person name="Allen A.W."/>
            <person name="Alvarado L."/>
            <person name="Arachchi H.M."/>
            <person name="Berlin A.M."/>
            <person name="Chapman S.B."/>
            <person name="Gainer-Dewar J."/>
            <person name="Goldberg J."/>
            <person name="Griggs A."/>
            <person name="Gujja S."/>
            <person name="Hansen M."/>
            <person name="Howarth C."/>
            <person name="Imamovic A."/>
            <person name="Ireland A."/>
            <person name="Larimer J."/>
            <person name="McCowan C."/>
            <person name="Murphy C."/>
            <person name="Pearson M."/>
            <person name="Poon T.W."/>
            <person name="Priest M."/>
            <person name="Roberts A."/>
            <person name="Saif S."/>
            <person name="Shea T."/>
            <person name="Sisk P."/>
            <person name="Sykes S."/>
            <person name="Wortman J."/>
            <person name="Nusbaum C."/>
            <person name="Birren B."/>
        </authorList>
    </citation>
    <scope>NUCLEOTIDE SEQUENCE [LARGE SCALE GENOMIC DNA]</scope>
    <source>
        <strain evidence="1 2">CBS 110553</strain>
    </source>
</reference>
<accession>W9XAU3</accession>
<name>W9XAU3_9EURO</name>
<dbReference type="HOGENOM" id="CLU_1844880_0_0_1"/>
<dbReference type="Proteomes" id="UP000019471">
    <property type="component" value="Unassembled WGS sequence"/>
</dbReference>
<protein>
    <submittedName>
        <fullName evidence="1">Uncharacterized protein</fullName>
    </submittedName>
</protein>
<dbReference type="AlphaFoldDB" id="W9XAU3"/>
<comment type="caution">
    <text evidence="1">The sequence shown here is derived from an EMBL/GenBank/DDBJ whole genome shotgun (WGS) entry which is preliminary data.</text>
</comment>
<gene>
    <name evidence="1" type="ORF">A1O5_09567</name>
</gene>
<proteinExistence type="predicted"/>
<dbReference type="RefSeq" id="XP_007748336.1">
    <property type="nucleotide sequence ID" value="XM_007750146.1"/>
</dbReference>
<dbReference type="EMBL" id="AMGX01000016">
    <property type="protein sequence ID" value="EXJ67554.1"/>
    <property type="molecule type" value="Genomic_DNA"/>
</dbReference>
<keyword evidence="2" id="KW-1185">Reference proteome</keyword>
<organism evidence="1 2">
    <name type="scientific">Cladophialophora psammophila CBS 110553</name>
    <dbReference type="NCBI Taxonomy" id="1182543"/>
    <lineage>
        <taxon>Eukaryota</taxon>
        <taxon>Fungi</taxon>
        <taxon>Dikarya</taxon>
        <taxon>Ascomycota</taxon>
        <taxon>Pezizomycotina</taxon>
        <taxon>Eurotiomycetes</taxon>
        <taxon>Chaetothyriomycetidae</taxon>
        <taxon>Chaetothyriales</taxon>
        <taxon>Herpotrichiellaceae</taxon>
        <taxon>Cladophialophora</taxon>
    </lineage>
</organism>